<dbReference type="EMBL" id="JBEHHI010000003">
    <property type="protein sequence ID" value="MEX5729572.1"/>
    <property type="molecule type" value="Genomic_DNA"/>
</dbReference>
<gene>
    <name evidence="1" type="ORF">Ga0609869_002925</name>
</gene>
<evidence type="ECO:0000313" key="1">
    <source>
        <dbReference type="EMBL" id="MEX5729572.1"/>
    </source>
</evidence>
<name>A0ABV3XW42_9RHOB</name>
<keyword evidence="2" id="KW-1185">Reference proteome</keyword>
<sequence length="37" mass="4023">MARAAVIAAKIDLDRCAEIRSNIFNFAGTASRGKMPR</sequence>
<organism evidence="1 2">
    <name type="scientific">Rhodovulum iodosum</name>
    <dbReference type="NCBI Taxonomy" id="68291"/>
    <lineage>
        <taxon>Bacteria</taxon>
        <taxon>Pseudomonadati</taxon>
        <taxon>Pseudomonadota</taxon>
        <taxon>Alphaproteobacteria</taxon>
        <taxon>Rhodobacterales</taxon>
        <taxon>Paracoccaceae</taxon>
        <taxon>Rhodovulum</taxon>
    </lineage>
</organism>
<evidence type="ECO:0000313" key="2">
    <source>
        <dbReference type="Proteomes" id="UP001560019"/>
    </source>
</evidence>
<protein>
    <submittedName>
        <fullName evidence="1">Uncharacterized protein</fullName>
    </submittedName>
</protein>
<comment type="caution">
    <text evidence="1">The sequence shown here is derived from an EMBL/GenBank/DDBJ whole genome shotgun (WGS) entry which is preliminary data.</text>
</comment>
<proteinExistence type="predicted"/>
<accession>A0ABV3XW42</accession>
<dbReference type="Proteomes" id="UP001560019">
    <property type="component" value="Unassembled WGS sequence"/>
</dbReference>
<reference evidence="1 2" key="1">
    <citation type="submission" date="2024-06" db="EMBL/GenBank/DDBJ databases">
        <title>Genome of Rhodovulum iodosum, a marine photoferrotroph.</title>
        <authorList>
            <person name="Bianchini G."/>
            <person name="Nikeleit V."/>
            <person name="Kappler A."/>
            <person name="Bryce C."/>
            <person name="Sanchez-Baracaldo P."/>
        </authorList>
    </citation>
    <scope>NUCLEOTIDE SEQUENCE [LARGE SCALE GENOMIC DNA]</scope>
    <source>
        <strain evidence="1 2">UT/N1</strain>
    </source>
</reference>